<protein>
    <submittedName>
        <fullName evidence="4">Mucin-5AC-like</fullName>
    </submittedName>
</protein>
<keyword evidence="2" id="KW-1015">Disulfide bond</keyword>
<keyword evidence="3" id="KW-0812">Transmembrane</keyword>
<evidence type="ECO:0000313" key="4">
    <source>
        <dbReference type="EMBL" id="KYO35681.1"/>
    </source>
</evidence>
<sequence>MVFTSERSRLLDVTGLESFERPALHTEAEQVARISDMTEDTAGDLTTAPMWLEAEPVALENRAAGQLDDALLDGFAVVSDDTCGSGNYTARMSLRPAAEMAPGAHSPLSSPETFLAVIALQSNGSRPALRIQACCVTPTSRTPGPEAVCCLFPRVPFDCRHIQWLHGGQSRAASFTIQLFQMLNHSVAYLHCELNVCLSSSPGCEQDCLEGTEAASQPSSRSSSGSPHNLVSVGPVRKVKSAFPSEPVEGPASIMIVPILLGSLTGLAVLGSVFVCLWLHHRRKTLSPGNPFLRATSGL</sequence>
<keyword evidence="3" id="KW-1133">Transmembrane helix</keyword>
<evidence type="ECO:0000256" key="3">
    <source>
        <dbReference type="SAM" id="Phobius"/>
    </source>
</evidence>
<evidence type="ECO:0000256" key="2">
    <source>
        <dbReference type="ARBA" id="ARBA00023157"/>
    </source>
</evidence>
<proteinExistence type="predicted"/>
<dbReference type="PANTHER" id="PTHR14002:SF43">
    <property type="entry name" value="DELTA-LIKE PROTEIN"/>
    <property type="match status" value="1"/>
</dbReference>
<dbReference type="Gene3D" id="2.60.40.4100">
    <property type="entry name" value="Zona pellucida, ZP-C domain"/>
    <property type="match status" value="1"/>
</dbReference>
<reference evidence="4 5" key="1">
    <citation type="journal article" date="2012" name="Genome Biol.">
        <title>Sequencing three crocodilian genomes to illuminate the evolution of archosaurs and amniotes.</title>
        <authorList>
            <person name="St John J.A."/>
            <person name="Braun E.L."/>
            <person name="Isberg S.R."/>
            <person name="Miles L.G."/>
            <person name="Chong A.Y."/>
            <person name="Gongora J."/>
            <person name="Dalzell P."/>
            <person name="Moran C."/>
            <person name="Bed'hom B."/>
            <person name="Abzhanov A."/>
            <person name="Burgess S.C."/>
            <person name="Cooksey A.M."/>
            <person name="Castoe T.A."/>
            <person name="Crawford N.G."/>
            <person name="Densmore L.D."/>
            <person name="Drew J.C."/>
            <person name="Edwards S.V."/>
            <person name="Faircloth B.C."/>
            <person name="Fujita M.K."/>
            <person name="Greenwold M.J."/>
            <person name="Hoffmann F.G."/>
            <person name="Howard J.M."/>
            <person name="Iguchi T."/>
            <person name="Janes D.E."/>
            <person name="Khan S.Y."/>
            <person name="Kohno S."/>
            <person name="de Koning A.J."/>
            <person name="Lance S.L."/>
            <person name="McCarthy F.M."/>
            <person name="McCormack J.E."/>
            <person name="Merchant M.E."/>
            <person name="Peterson D.G."/>
            <person name="Pollock D.D."/>
            <person name="Pourmand N."/>
            <person name="Raney B.J."/>
            <person name="Roessler K.A."/>
            <person name="Sanford J.R."/>
            <person name="Sawyer R.H."/>
            <person name="Schmidt C.J."/>
            <person name="Triplett E.W."/>
            <person name="Tuberville T.D."/>
            <person name="Venegas-Anaya M."/>
            <person name="Howard J.T."/>
            <person name="Jarvis E.D."/>
            <person name="Guillette L.J.Jr."/>
            <person name="Glenn T.C."/>
            <person name="Green R.E."/>
            <person name="Ray D.A."/>
        </authorList>
    </citation>
    <scope>NUCLEOTIDE SEQUENCE [LARGE SCALE GENOMIC DNA]</scope>
    <source>
        <strain evidence="4">KSC_2009_1</strain>
    </source>
</reference>
<comment type="caution">
    <text evidence="4">The sequence shown here is derived from an EMBL/GenBank/DDBJ whole genome shotgun (WGS) entry which is preliminary data.</text>
</comment>
<organism evidence="4 5">
    <name type="scientific">Alligator mississippiensis</name>
    <name type="common">American alligator</name>
    <dbReference type="NCBI Taxonomy" id="8496"/>
    <lineage>
        <taxon>Eukaryota</taxon>
        <taxon>Metazoa</taxon>
        <taxon>Chordata</taxon>
        <taxon>Craniata</taxon>
        <taxon>Vertebrata</taxon>
        <taxon>Euteleostomi</taxon>
        <taxon>Archelosauria</taxon>
        <taxon>Archosauria</taxon>
        <taxon>Crocodylia</taxon>
        <taxon>Alligatoridae</taxon>
        <taxon>Alligatorinae</taxon>
        <taxon>Alligator</taxon>
    </lineage>
</organism>
<evidence type="ECO:0000256" key="1">
    <source>
        <dbReference type="ARBA" id="ARBA00022729"/>
    </source>
</evidence>
<feature type="transmembrane region" description="Helical" evidence="3">
    <location>
        <begin position="255"/>
        <end position="279"/>
    </location>
</feature>
<dbReference type="PANTHER" id="PTHR14002">
    <property type="entry name" value="ENDOGLIN/TGF-BETA RECEPTOR TYPE III"/>
    <property type="match status" value="1"/>
</dbReference>
<name>A0A151NFU6_ALLMI</name>
<dbReference type="AlphaFoldDB" id="A0A151NFU6"/>
<dbReference type="InterPro" id="IPR042235">
    <property type="entry name" value="ZP-C_dom"/>
</dbReference>
<evidence type="ECO:0000313" key="5">
    <source>
        <dbReference type="Proteomes" id="UP000050525"/>
    </source>
</evidence>
<keyword evidence="3" id="KW-0472">Membrane</keyword>
<keyword evidence="1" id="KW-0732">Signal</keyword>
<accession>A0A151NFU6</accession>
<dbReference type="Proteomes" id="UP000050525">
    <property type="component" value="Unassembled WGS sequence"/>
</dbReference>
<keyword evidence="5" id="KW-1185">Reference proteome</keyword>
<dbReference type="EMBL" id="AKHW03003120">
    <property type="protein sequence ID" value="KYO35681.1"/>
    <property type="molecule type" value="Genomic_DNA"/>
</dbReference>
<gene>
    <name evidence="4" type="ORF">Y1Q_0010131</name>
</gene>